<feature type="chain" id="PRO_5046830108" evidence="2">
    <location>
        <begin position="31"/>
        <end position="233"/>
    </location>
</feature>
<dbReference type="Proteomes" id="UP001589608">
    <property type="component" value="Unassembled WGS sequence"/>
</dbReference>
<feature type="transmembrane region" description="Helical" evidence="1">
    <location>
        <begin position="204"/>
        <end position="223"/>
    </location>
</feature>
<keyword evidence="2" id="KW-0732">Signal</keyword>
<keyword evidence="1" id="KW-0472">Membrane</keyword>
<evidence type="ECO:0000313" key="4">
    <source>
        <dbReference type="EMBL" id="MFB9443675.1"/>
    </source>
</evidence>
<proteinExistence type="predicted"/>
<evidence type="ECO:0000256" key="2">
    <source>
        <dbReference type="SAM" id="SignalP"/>
    </source>
</evidence>
<dbReference type="InterPro" id="IPR012533">
    <property type="entry name" value="YcnI-copper_dom"/>
</dbReference>
<sequence length="233" mass="23280">MLIRRALRTAPVVLAATVAGLLLTALPAAAHVEVKADKAQAGASDVTVSFSAEGESSKAGIASVKVALPAGIAPADVSYVSGPTGWTLAADADGYTVSGPALAAKKNADYVVKVAKLPADAKELTFKTLVNYTDGKVDRWIDAPGTDNPAPVLKLAAAAPAATTTAPSAPATSAAAGPTTEAAATTAITEPADAVNDEGDSSSAPWVALAVVVVVALAAVLFFRYRRRNSGTS</sequence>
<dbReference type="Gene3D" id="2.60.40.2230">
    <property type="entry name" value="Uncharacterised protein YcnI-like PF07987, DUF1775"/>
    <property type="match status" value="1"/>
</dbReference>
<keyword evidence="1" id="KW-0812">Transmembrane</keyword>
<keyword evidence="5" id="KW-1185">Reference proteome</keyword>
<accession>A0ABV5M485</accession>
<organism evidence="4 5">
    <name type="scientific">Dactylosporangium vinaceum</name>
    <dbReference type="NCBI Taxonomy" id="53362"/>
    <lineage>
        <taxon>Bacteria</taxon>
        <taxon>Bacillati</taxon>
        <taxon>Actinomycetota</taxon>
        <taxon>Actinomycetes</taxon>
        <taxon>Micromonosporales</taxon>
        <taxon>Micromonosporaceae</taxon>
        <taxon>Dactylosporangium</taxon>
    </lineage>
</organism>
<evidence type="ECO:0000256" key="1">
    <source>
        <dbReference type="SAM" id="Phobius"/>
    </source>
</evidence>
<evidence type="ECO:0000313" key="5">
    <source>
        <dbReference type="Proteomes" id="UP001589608"/>
    </source>
</evidence>
<comment type="caution">
    <text evidence="4">The sequence shown here is derived from an EMBL/GenBank/DDBJ whole genome shotgun (WGS) entry which is preliminary data.</text>
</comment>
<dbReference type="Pfam" id="PF07987">
    <property type="entry name" value="DUF1775"/>
    <property type="match status" value="1"/>
</dbReference>
<name>A0ABV5M485_9ACTN</name>
<evidence type="ECO:0000259" key="3">
    <source>
        <dbReference type="Pfam" id="PF07987"/>
    </source>
</evidence>
<dbReference type="EMBL" id="JBHMCA010000022">
    <property type="protein sequence ID" value="MFB9443675.1"/>
    <property type="molecule type" value="Genomic_DNA"/>
</dbReference>
<protein>
    <submittedName>
        <fullName evidence="4">DUF1775 domain-containing protein</fullName>
    </submittedName>
</protein>
<dbReference type="RefSeq" id="WP_223093526.1">
    <property type="nucleotide sequence ID" value="NZ_CP061913.1"/>
</dbReference>
<keyword evidence="1" id="KW-1133">Transmembrane helix</keyword>
<feature type="domain" description="YncI copper-binding" evidence="3">
    <location>
        <begin position="98"/>
        <end position="155"/>
    </location>
</feature>
<feature type="signal peptide" evidence="2">
    <location>
        <begin position="1"/>
        <end position="30"/>
    </location>
</feature>
<dbReference type="InterPro" id="IPR038507">
    <property type="entry name" value="YcnI-like_sf"/>
</dbReference>
<gene>
    <name evidence="4" type="ORF">ACFFTR_11330</name>
</gene>
<reference evidence="4 5" key="1">
    <citation type="submission" date="2024-09" db="EMBL/GenBank/DDBJ databases">
        <authorList>
            <person name="Sun Q."/>
            <person name="Mori K."/>
        </authorList>
    </citation>
    <scope>NUCLEOTIDE SEQUENCE [LARGE SCALE GENOMIC DNA]</scope>
    <source>
        <strain evidence="4 5">JCM 3307</strain>
    </source>
</reference>